<organism evidence="1 2">
    <name type="scientific">Bagarius yarrelli</name>
    <name type="common">Goonch</name>
    <name type="synonym">Bagrus yarrelli</name>
    <dbReference type="NCBI Taxonomy" id="175774"/>
    <lineage>
        <taxon>Eukaryota</taxon>
        <taxon>Metazoa</taxon>
        <taxon>Chordata</taxon>
        <taxon>Craniata</taxon>
        <taxon>Vertebrata</taxon>
        <taxon>Euteleostomi</taxon>
        <taxon>Actinopterygii</taxon>
        <taxon>Neopterygii</taxon>
        <taxon>Teleostei</taxon>
        <taxon>Ostariophysi</taxon>
        <taxon>Siluriformes</taxon>
        <taxon>Sisoridae</taxon>
        <taxon>Sisorinae</taxon>
        <taxon>Bagarius</taxon>
    </lineage>
</organism>
<sequence>MLPIAKSSTWRAIVWDKWLQLECEISVLQYVPAKEPAHCHSQNSPPLPSTHTAATHSWGRCAFYTYTVLALKRTAASARNNRVTASRVGLIAFH</sequence>
<dbReference type="EMBL" id="VCAZ01000080">
    <property type="protein sequence ID" value="TSP90476.1"/>
    <property type="molecule type" value="Genomic_DNA"/>
</dbReference>
<reference evidence="1 2" key="1">
    <citation type="journal article" date="2019" name="Genome Biol. Evol.">
        <title>Whole-Genome Sequencing of the Giant Devil Catfish, Bagarius yarrelli.</title>
        <authorList>
            <person name="Jiang W."/>
            <person name="Lv Y."/>
            <person name="Cheng L."/>
            <person name="Yang K."/>
            <person name="Chao B."/>
            <person name="Wang X."/>
            <person name="Li Y."/>
            <person name="Pan X."/>
            <person name="You X."/>
            <person name="Zhang Y."/>
            <person name="Yang J."/>
            <person name="Li J."/>
            <person name="Zhang X."/>
            <person name="Liu S."/>
            <person name="Sun C."/>
            <person name="Yang J."/>
            <person name="Shi Q."/>
        </authorList>
    </citation>
    <scope>NUCLEOTIDE SEQUENCE [LARGE SCALE GENOMIC DNA]</scope>
    <source>
        <strain evidence="1">JWS20170419001</strain>
        <tissue evidence="1">Muscle</tissue>
    </source>
</reference>
<comment type="caution">
    <text evidence="1">The sequence shown here is derived from an EMBL/GenBank/DDBJ whole genome shotgun (WGS) entry which is preliminary data.</text>
</comment>
<gene>
    <name evidence="1" type="ORF">Baya_11028</name>
</gene>
<dbReference type="Proteomes" id="UP000319801">
    <property type="component" value="Unassembled WGS sequence"/>
</dbReference>
<accession>A0A556UYY9</accession>
<proteinExistence type="predicted"/>
<protein>
    <submittedName>
        <fullName evidence="1">Uncharacterized protein</fullName>
    </submittedName>
</protein>
<evidence type="ECO:0000313" key="2">
    <source>
        <dbReference type="Proteomes" id="UP000319801"/>
    </source>
</evidence>
<name>A0A556UYY9_BAGYA</name>
<dbReference type="AlphaFoldDB" id="A0A556UYY9"/>
<keyword evidence="2" id="KW-1185">Reference proteome</keyword>
<evidence type="ECO:0000313" key="1">
    <source>
        <dbReference type="EMBL" id="TSP90476.1"/>
    </source>
</evidence>